<dbReference type="EMBL" id="AJIL01000023">
    <property type="protein sequence ID" value="KNF02446.1"/>
    <property type="molecule type" value="Genomic_DNA"/>
</dbReference>
<dbReference type="Proteomes" id="UP000054564">
    <property type="component" value="Unassembled WGS sequence"/>
</dbReference>
<proteinExistence type="predicted"/>
<dbReference type="AlphaFoldDB" id="A0A0L0VT52"/>
<keyword evidence="2" id="KW-1185">Reference proteome</keyword>
<evidence type="ECO:0000313" key="2">
    <source>
        <dbReference type="Proteomes" id="UP000054564"/>
    </source>
</evidence>
<name>A0A0L0VT52_9BASI</name>
<accession>A0A0L0VT52</accession>
<evidence type="ECO:0000313" key="1">
    <source>
        <dbReference type="EMBL" id="KNF02446.1"/>
    </source>
</evidence>
<comment type="caution">
    <text evidence="1">The sequence shown here is derived from an EMBL/GenBank/DDBJ whole genome shotgun (WGS) entry which is preliminary data.</text>
</comment>
<organism evidence="1 2">
    <name type="scientific">Puccinia striiformis f. sp. tritici PST-78</name>
    <dbReference type="NCBI Taxonomy" id="1165861"/>
    <lineage>
        <taxon>Eukaryota</taxon>
        <taxon>Fungi</taxon>
        <taxon>Dikarya</taxon>
        <taxon>Basidiomycota</taxon>
        <taxon>Pucciniomycotina</taxon>
        <taxon>Pucciniomycetes</taxon>
        <taxon>Pucciniales</taxon>
        <taxon>Pucciniaceae</taxon>
        <taxon>Puccinia</taxon>
    </lineage>
</organism>
<protein>
    <submittedName>
        <fullName evidence="1">Uncharacterized protein</fullName>
    </submittedName>
</protein>
<gene>
    <name evidence="1" type="ORF">PSTG_04352</name>
</gene>
<reference evidence="2" key="1">
    <citation type="submission" date="2014-03" db="EMBL/GenBank/DDBJ databases">
        <title>The Genome Sequence of Puccinia striiformis f. sp. tritici PST-78.</title>
        <authorList>
            <consortium name="The Broad Institute Genome Sequencing Platform"/>
            <person name="Cuomo C."/>
            <person name="Hulbert S."/>
            <person name="Chen X."/>
            <person name="Walker B."/>
            <person name="Young S.K."/>
            <person name="Zeng Q."/>
            <person name="Gargeya S."/>
            <person name="Fitzgerald M."/>
            <person name="Haas B."/>
            <person name="Abouelleil A."/>
            <person name="Alvarado L."/>
            <person name="Arachchi H.M."/>
            <person name="Berlin A.M."/>
            <person name="Chapman S.B."/>
            <person name="Goldberg J."/>
            <person name="Griggs A."/>
            <person name="Gujja S."/>
            <person name="Hansen M."/>
            <person name="Howarth C."/>
            <person name="Imamovic A."/>
            <person name="Larimer J."/>
            <person name="McCowan C."/>
            <person name="Montmayeur A."/>
            <person name="Murphy C."/>
            <person name="Neiman D."/>
            <person name="Pearson M."/>
            <person name="Priest M."/>
            <person name="Roberts A."/>
            <person name="Saif S."/>
            <person name="Shea T."/>
            <person name="Sisk P."/>
            <person name="Sykes S."/>
            <person name="Wortman J."/>
            <person name="Nusbaum C."/>
            <person name="Birren B."/>
        </authorList>
    </citation>
    <scope>NUCLEOTIDE SEQUENCE [LARGE SCALE GENOMIC DNA]</scope>
    <source>
        <strain evidence="2">race PST-78</strain>
    </source>
</reference>
<sequence>MPGGNHFNEPSYQVPRLALRAFLARVSYEPDRPGHSVCGGPASSHVGVAQVDIFSIENYVGEMKAAHGNSPSTRARRLLPLTKRAVPAYELVDPPTPYTEAAAVAASARKIPPTRKDRKWKSAGMYVWHMCRNRDFQAVISFPVSTHPIRGRSAADVNFQSLSQVAQLSTMEDDMTTLSSLTNTR</sequence>